<dbReference type="SUPFAM" id="SSF110857">
    <property type="entry name" value="Gamma-glutamyl cyclotransferase-like"/>
    <property type="match status" value="1"/>
</dbReference>
<dbReference type="Proteomes" id="UP000315115">
    <property type="component" value="Chromosome 1"/>
</dbReference>
<dbReference type="CDD" id="cd06661">
    <property type="entry name" value="GGCT_like"/>
    <property type="match status" value="1"/>
</dbReference>
<name>A0A510IB81_9VIBR</name>
<keyword evidence="2" id="KW-0808">Transferase</keyword>
<protein>
    <submittedName>
        <fullName evidence="2">Gamma-glutamylcyclotransferase</fullName>
    </submittedName>
</protein>
<dbReference type="InterPro" id="IPR036568">
    <property type="entry name" value="GGCT-like_sf"/>
</dbReference>
<feature type="domain" description="Gamma-glutamylcyclotransferase AIG2-like" evidence="1">
    <location>
        <begin position="30"/>
        <end position="135"/>
    </location>
</feature>
<dbReference type="EMBL" id="AP019798">
    <property type="protein sequence ID" value="BBL89676.1"/>
    <property type="molecule type" value="Genomic_DNA"/>
</dbReference>
<dbReference type="Pfam" id="PF06094">
    <property type="entry name" value="GGACT"/>
    <property type="match status" value="1"/>
</dbReference>
<organism evidence="2 3">
    <name type="scientific">Vibrio rotiferianus</name>
    <dbReference type="NCBI Taxonomy" id="190895"/>
    <lineage>
        <taxon>Bacteria</taxon>
        <taxon>Pseudomonadati</taxon>
        <taxon>Pseudomonadota</taxon>
        <taxon>Gammaproteobacteria</taxon>
        <taxon>Vibrionales</taxon>
        <taxon>Vibrionaceae</taxon>
        <taxon>Vibrio</taxon>
    </lineage>
</organism>
<sequence>MLPALLGEYCLGITGRNDFVEVREAIEMYIFGYGSLINSASRKLTGQTGEAIPVVAHGLVRYWGKVDDSYILSPLVVNKGEGQVNGVLLEVDDQALADFDRRERGYHRIQIRPEQIEAEVSFNREHSIWVYVKNDPLPPCSLSPIMQSYVDTVLAGCLEVSHAFAEHFVDHTIGWQHAKENDRHQPKYGNLAGVQVHHYELIDNLIAQHS</sequence>
<reference evidence="3" key="1">
    <citation type="submission" date="2019-07" db="EMBL/GenBank/DDBJ databases">
        <title>Complete Genome Sequences of Vibrion rotiferianus strain AM7.</title>
        <authorList>
            <person name="Miyazaki K."/>
            <person name="Wiseschart A."/>
            <person name="Pootanakit K."/>
            <person name="Ishimori K."/>
            <person name="Kitahara K."/>
        </authorList>
    </citation>
    <scope>NUCLEOTIDE SEQUENCE [LARGE SCALE GENOMIC DNA]</scope>
    <source>
        <strain evidence="3">AM7</strain>
    </source>
</reference>
<evidence type="ECO:0000313" key="2">
    <source>
        <dbReference type="EMBL" id="BBL89676.1"/>
    </source>
</evidence>
<proteinExistence type="predicted"/>
<dbReference type="AlphaFoldDB" id="A0A510IB81"/>
<dbReference type="InterPro" id="IPR009288">
    <property type="entry name" value="AIG2-like_dom"/>
</dbReference>
<dbReference type="InterPro" id="IPR013024">
    <property type="entry name" value="GGCT-like"/>
</dbReference>
<dbReference type="GO" id="GO:0016740">
    <property type="term" value="F:transferase activity"/>
    <property type="evidence" value="ECO:0007669"/>
    <property type="project" value="UniProtKB-KW"/>
</dbReference>
<evidence type="ECO:0000313" key="3">
    <source>
        <dbReference type="Proteomes" id="UP000315115"/>
    </source>
</evidence>
<gene>
    <name evidence="2" type="ORF">VroAM7_23290</name>
</gene>
<dbReference type="Gene3D" id="3.10.490.10">
    <property type="entry name" value="Gamma-glutamyl cyclotransferase-like"/>
    <property type="match status" value="1"/>
</dbReference>
<accession>A0A510IB81</accession>
<evidence type="ECO:0000259" key="1">
    <source>
        <dbReference type="Pfam" id="PF06094"/>
    </source>
</evidence>